<dbReference type="GO" id="GO:1990281">
    <property type="term" value="C:efflux pump complex"/>
    <property type="evidence" value="ECO:0007669"/>
    <property type="project" value="TreeGrafter"/>
</dbReference>
<evidence type="ECO:0000313" key="8">
    <source>
        <dbReference type="Proteomes" id="UP000248198"/>
    </source>
</evidence>
<organism evidence="7 8">
    <name type="scientific">Pedobacter nutrimenti</name>
    <dbReference type="NCBI Taxonomy" id="1241337"/>
    <lineage>
        <taxon>Bacteria</taxon>
        <taxon>Pseudomonadati</taxon>
        <taxon>Bacteroidota</taxon>
        <taxon>Sphingobacteriia</taxon>
        <taxon>Sphingobacteriales</taxon>
        <taxon>Sphingobacteriaceae</taxon>
        <taxon>Pedobacter</taxon>
    </lineage>
</organism>
<dbReference type="AlphaFoldDB" id="A0A318UL33"/>
<dbReference type="InterPro" id="IPR051906">
    <property type="entry name" value="TolC-like"/>
</dbReference>
<protein>
    <submittedName>
        <fullName evidence="7">Outer membrane protein TolC</fullName>
    </submittedName>
</protein>
<keyword evidence="6" id="KW-0732">Signal</keyword>
<comment type="subcellular location">
    <subcellularLocation>
        <location evidence="1">Cell outer membrane</location>
    </subcellularLocation>
</comment>
<keyword evidence="4" id="KW-0472">Membrane</keyword>
<dbReference type="PANTHER" id="PTHR30026:SF20">
    <property type="entry name" value="OUTER MEMBRANE PROTEIN TOLC"/>
    <property type="match status" value="1"/>
</dbReference>
<evidence type="ECO:0000313" key="7">
    <source>
        <dbReference type="EMBL" id="PYF77156.1"/>
    </source>
</evidence>
<evidence type="ECO:0000256" key="1">
    <source>
        <dbReference type="ARBA" id="ARBA00004442"/>
    </source>
</evidence>
<accession>A0A318UL33</accession>
<keyword evidence="5" id="KW-0998">Cell outer membrane</keyword>
<dbReference type="GO" id="GO:0009279">
    <property type="term" value="C:cell outer membrane"/>
    <property type="evidence" value="ECO:0007669"/>
    <property type="project" value="UniProtKB-SubCell"/>
</dbReference>
<dbReference type="Gene3D" id="1.20.1600.10">
    <property type="entry name" value="Outer membrane efflux proteins (OEP)"/>
    <property type="match status" value="1"/>
</dbReference>
<evidence type="ECO:0000256" key="2">
    <source>
        <dbReference type="ARBA" id="ARBA00022452"/>
    </source>
</evidence>
<comment type="caution">
    <text evidence="7">The sequence shown here is derived from an EMBL/GenBank/DDBJ whole genome shotgun (WGS) entry which is preliminary data.</text>
</comment>
<evidence type="ECO:0000256" key="4">
    <source>
        <dbReference type="ARBA" id="ARBA00023136"/>
    </source>
</evidence>
<feature type="signal peptide" evidence="6">
    <location>
        <begin position="1"/>
        <end position="21"/>
    </location>
</feature>
<dbReference type="SUPFAM" id="SSF56954">
    <property type="entry name" value="Outer membrane efflux proteins (OEP)"/>
    <property type="match status" value="1"/>
</dbReference>
<keyword evidence="3" id="KW-0812">Transmembrane</keyword>
<name>A0A318UL33_9SPHI</name>
<evidence type="ECO:0000256" key="6">
    <source>
        <dbReference type="SAM" id="SignalP"/>
    </source>
</evidence>
<keyword evidence="8" id="KW-1185">Reference proteome</keyword>
<evidence type="ECO:0000256" key="5">
    <source>
        <dbReference type="ARBA" id="ARBA00023237"/>
    </source>
</evidence>
<keyword evidence="2" id="KW-1134">Transmembrane beta strand</keyword>
<reference evidence="7 8" key="1">
    <citation type="submission" date="2018-06" db="EMBL/GenBank/DDBJ databases">
        <title>Genomic Encyclopedia of Archaeal and Bacterial Type Strains, Phase II (KMG-II): from individual species to whole genera.</title>
        <authorList>
            <person name="Goeker M."/>
        </authorList>
    </citation>
    <scope>NUCLEOTIDE SEQUENCE [LARGE SCALE GENOMIC DNA]</scope>
    <source>
        <strain evidence="7 8">DSM 27372</strain>
    </source>
</reference>
<evidence type="ECO:0000256" key="3">
    <source>
        <dbReference type="ARBA" id="ARBA00022692"/>
    </source>
</evidence>
<gene>
    <name evidence="7" type="ORF">B0O44_101636</name>
</gene>
<feature type="chain" id="PRO_5016285356" evidence="6">
    <location>
        <begin position="22"/>
        <end position="420"/>
    </location>
</feature>
<sequence length="420" mass="48520">MERFKKGLLLLVCFLCCGVWVQGQSVSKAPVDLDFFVDNALHHSPLMKDYHNQLLMNKIDSMRLKAGYKPQLNASSTGLYAPVIKGYGYDEALTNSHTLDALLTLNYGIITAGQKNNQMEAIRLQGDSIRYATRLSELDLRKAITDQYIVAYASQLQLEFNRDISVLLSKEEGLLKKLTRVNAYKQTEYLTFLVTFQQQQLQWKQAELQFKTDYALLNYLAGINDTTTTVLKEPFFNPVKEVFSGKSFFTRRFEIDSLKALNEKKAVDFNYRPKASVYANGGYNSSFVLQPYRNFGTSVGFTVSIPIYDGHQRKMQYNKVELQARTSSYYRSFFVQQQKQQMDMLHQQIKETDGLYKQINEQIRFTRSLIEADSKLLHTGDVKIADFVIAINNYMAAQNLLRQTNINRLKLINQLNYWNR</sequence>
<dbReference type="RefSeq" id="WP_110827226.1">
    <property type="nucleotide sequence ID" value="NZ_QKLU01000001.1"/>
</dbReference>
<dbReference type="EMBL" id="QKLU01000001">
    <property type="protein sequence ID" value="PYF77156.1"/>
    <property type="molecule type" value="Genomic_DNA"/>
</dbReference>
<dbReference type="PANTHER" id="PTHR30026">
    <property type="entry name" value="OUTER MEMBRANE PROTEIN TOLC"/>
    <property type="match status" value="1"/>
</dbReference>
<dbReference type="Proteomes" id="UP000248198">
    <property type="component" value="Unassembled WGS sequence"/>
</dbReference>
<proteinExistence type="predicted"/>
<dbReference type="OrthoDB" id="1091220at2"/>
<dbReference type="GO" id="GO:0015288">
    <property type="term" value="F:porin activity"/>
    <property type="evidence" value="ECO:0007669"/>
    <property type="project" value="TreeGrafter"/>
</dbReference>
<dbReference type="GO" id="GO:0015562">
    <property type="term" value="F:efflux transmembrane transporter activity"/>
    <property type="evidence" value="ECO:0007669"/>
    <property type="project" value="InterPro"/>
</dbReference>